<gene>
    <name evidence="2" type="ORF">AORI_6468</name>
</gene>
<protein>
    <submittedName>
        <fullName evidence="2">Uncharacterized protein</fullName>
    </submittedName>
</protein>
<evidence type="ECO:0000256" key="1">
    <source>
        <dbReference type="SAM" id="MobiDB-lite"/>
    </source>
</evidence>
<reference evidence="2 3" key="1">
    <citation type="journal article" date="2013" name="BMC Genomics">
        <title>ContigScape: a Cytoscape plugin facilitating microbial genome gap closing.</title>
        <authorList>
            <person name="Tang B."/>
            <person name="Wang Q."/>
            <person name="Yang M."/>
            <person name="Xie F."/>
            <person name="Zhu Y."/>
            <person name="Zhuo Y."/>
            <person name="Wang S."/>
            <person name="Gao H."/>
            <person name="Ding X."/>
            <person name="Zhang L."/>
            <person name="Zhao G."/>
            <person name="Zheng H."/>
        </authorList>
    </citation>
    <scope>NUCLEOTIDE SEQUENCE [LARGE SCALE GENOMIC DNA]</scope>
    <source>
        <strain evidence="2 3">HCCB10007</strain>
    </source>
</reference>
<sequence>MPERDSGWVGGAVVDAEDARLATAALAAPGRTPAQSRTGVRPAPGDPGVVRATSTPSGNVTVQPFQAVIQGTRHAAAGAYLATLDEQKTLDVLKVPAHGSYNRHDLVVARQTDAQYGDATSKFVVEVVAGTAASQPADPVVTGDVLKLARITVRANTSAVTGGDITDLRPYTCAVGGILPVRNASERPLDAYPGLYVHRADTGRLEFWTGTAWKSLLVEDDTGWQVVPVVAGWTAGRPGDNQDATVVHVRRIGPTVYVRGAVTRQNTPAGHGTVILTMPQAYQPQYAHRWAGNTWSGHHVGSHQFLDLSIEKNGDLAMWTDSSVAVPVDETVMLHTSYLLG</sequence>
<dbReference type="PATRIC" id="fig|1156913.3.peg.6598"/>
<keyword evidence="3" id="KW-1185">Reference proteome</keyword>
<proteinExistence type="predicted"/>
<evidence type="ECO:0000313" key="3">
    <source>
        <dbReference type="Proteomes" id="UP000013968"/>
    </source>
</evidence>
<dbReference type="EMBL" id="CP003410">
    <property type="protein sequence ID" value="AGM09051.1"/>
    <property type="molecule type" value="Genomic_DNA"/>
</dbReference>
<organism evidence="2 3">
    <name type="scientific">Amycolatopsis keratiniphila</name>
    <dbReference type="NCBI Taxonomy" id="129921"/>
    <lineage>
        <taxon>Bacteria</taxon>
        <taxon>Bacillati</taxon>
        <taxon>Actinomycetota</taxon>
        <taxon>Actinomycetes</taxon>
        <taxon>Pseudonocardiales</taxon>
        <taxon>Pseudonocardiaceae</taxon>
        <taxon>Amycolatopsis</taxon>
        <taxon>Amycolatopsis japonica group</taxon>
    </lineage>
</organism>
<dbReference type="Proteomes" id="UP000013968">
    <property type="component" value="Chromosome"/>
</dbReference>
<name>R4T9U3_9PSEU</name>
<evidence type="ECO:0000313" key="2">
    <source>
        <dbReference type="EMBL" id="AGM09051.1"/>
    </source>
</evidence>
<dbReference type="KEGG" id="aoi:AORI_6468"/>
<feature type="region of interest" description="Disordered" evidence="1">
    <location>
        <begin position="27"/>
        <end position="46"/>
    </location>
</feature>
<dbReference type="HOGENOM" id="CLU_831331_0_0_11"/>
<accession>R4T9U3</accession>
<dbReference type="RefSeq" id="WP_016336764.1">
    <property type="nucleotide sequence ID" value="NC_021252.1"/>
</dbReference>
<dbReference type="AlphaFoldDB" id="R4T9U3"/>